<protein>
    <submittedName>
        <fullName evidence="1">Protein of unassigned function</fullName>
    </submittedName>
</protein>
<evidence type="ECO:0000313" key="2">
    <source>
        <dbReference type="Proteomes" id="UP000029492"/>
    </source>
</evidence>
<sequence>MPLTGRFWFRRTWTGKLILLVEEERGRWFRRHLGRKLRWRDARLLDLAEAPLRNLMTLERTYRAEFGPGDLRRPVGIAPVTGALPLRRGVPDPGTRPPVSS</sequence>
<dbReference type="GeneID" id="96605503"/>
<dbReference type="KEGG" id="mor:MOC_5056"/>
<dbReference type="HOGENOM" id="CLU_180731_0_0_5"/>
<organism evidence="1 2">
    <name type="scientific">Methylobacterium oryzae CBMB20</name>
    <dbReference type="NCBI Taxonomy" id="693986"/>
    <lineage>
        <taxon>Bacteria</taxon>
        <taxon>Pseudomonadati</taxon>
        <taxon>Pseudomonadota</taxon>
        <taxon>Alphaproteobacteria</taxon>
        <taxon>Hyphomicrobiales</taxon>
        <taxon>Methylobacteriaceae</taxon>
        <taxon>Methylobacterium</taxon>
    </lineage>
</organism>
<accession>A0A089NXY9</accession>
<keyword evidence="2" id="KW-1185">Reference proteome</keyword>
<gene>
    <name evidence="1" type="ORF">MOC_5056</name>
</gene>
<proteinExistence type="predicted"/>
<dbReference type="Proteomes" id="UP000029492">
    <property type="component" value="Chromosome"/>
</dbReference>
<dbReference type="RefSeq" id="WP_043387073.1">
    <property type="nucleotide sequence ID" value="NZ_CP003811.1"/>
</dbReference>
<dbReference type="EMBL" id="CP003811">
    <property type="protein sequence ID" value="AIQ92811.1"/>
    <property type="molecule type" value="Genomic_DNA"/>
</dbReference>
<dbReference type="AlphaFoldDB" id="A0A089NXY9"/>
<evidence type="ECO:0000313" key="1">
    <source>
        <dbReference type="EMBL" id="AIQ92811.1"/>
    </source>
</evidence>
<name>A0A089NXY9_9HYPH</name>
<dbReference type="eggNOG" id="ENOG5030VXV">
    <property type="taxonomic scope" value="Bacteria"/>
</dbReference>
<reference evidence="1 2" key="1">
    <citation type="journal article" date="2014" name="PLoS ONE">
        <title>Genome Information of Methylobacterium oryzae, a Plant-Probiotic Methylotroph in the Phyllosphere.</title>
        <authorList>
            <person name="Kwak M.J."/>
            <person name="Jeong H."/>
            <person name="Madhaiyan M."/>
            <person name="Lee Y."/>
            <person name="Sa T.M."/>
            <person name="Oh T.K."/>
            <person name="Kim J.F."/>
        </authorList>
    </citation>
    <scope>NUCLEOTIDE SEQUENCE [LARGE SCALE GENOMIC DNA]</scope>
    <source>
        <strain evidence="1 2">CBMB20</strain>
    </source>
</reference>